<proteinExistence type="predicted"/>
<feature type="transmembrane region" description="Helical" evidence="5">
    <location>
        <begin position="409"/>
        <end position="427"/>
    </location>
</feature>
<dbReference type="Pfam" id="PF01490">
    <property type="entry name" value="Aa_trans"/>
    <property type="match status" value="1"/>
</dbReference>
<feature type="transmembrane region" description="Helical" evidence="5">
    <location>
        <begin position="187"/>
        <end position="204"/>
    </location>
</feature>
<organism evidence="7 8">
    <name type="scientific">Batillaria attramentaria</name>
    <dbReference type="NCBI Taxonomy" id="370345"/>
    <lineage>
        <taxon>Eukaryota</taxon>
        <taxon>Metazoa</taxon>
        <taxon>Spiralia</taxon>
        <taxon>Lophotrochozoa</taxon>
        <taxon>Mollusca</taxon>
        <taxon>Gastropoda</taxon>
        <taxon>Caenogastropoda</taxon>
        <taxon>Sorbeoconcha</taxon>
        <taxon>Cerithioidea</taxon>
        <taxon>Batillariidae</taxon>
        <taxon>Batillaria</taxon>
    </lineage>
</organism>
<dbReference type="PANTHER" id="PTHR22950">
    <property type="entry name" value="AMINO ACID TRANSPORTER"/>
    <property type="match status" value="1"/>
</dbReference>
<comment type="caution">
    <text evidence="7">The sequence shown here is derived from an EMBL/GenBank/DDBJ whole genome shotgun (WGS) entry which is preliminary data.</text>
</comment>
<reference evidence="7 8" key="1">
    <citation type="journal article" date="2023" name="Sci. Data">
        <title>Genome assembly of the Korean intertidal mud-creeper Batillaria attramentaria.</title>
        <authorList>
            <person name="Patra A.K."/>
            <person name="Ho P.T."/>
            <person name="Jun S."/>
            <person name="Lee S.J."/>
            <person name="Kim Y."/>
            <person name="Won Y.J."/>
        </authorList>
    </citation>
    <scope>NUCLEOTIDE SEQUENCE [LARGE SCALE GENOMIC DNA]</scope>
    <source>
        <strain evidence="7">Wonlab-2016</strain>
    </source>
</reference>
<accession>A0ABD0J672</accession>
<evidence type="ECO:0000256" key="5">
    <source>
        <dbReference type="SAM" id="Phobius"/>
    </source>
</evidence>
<comment type="subcellular location">
    <subcellularLocation>
        <location evidence="1">Membrane</location>
        <topology evidence="1">Multi-pass membrane protein</topology>
    </subcellularLocation>
</comment>
<keyword evidence="3 5" id="KW-1133">Transmembrane helix</keyword>
<evidence type="ECO:0000313" key="8">
    <source>
        <dbReference type="Proteomes" id="UP001519460"/>
    </source>
</evidence>
<evidence type="ECO:0000256" key="1">
    <source>
        <dbReference type="ARBA" id="ARBA00004141"/>
    </source>
</evidence>
<feature type="transmembrane region" description="Helical" evidence="5">
    <location>
        <begin position="120"/>
        <end position="139"/>
    </location>
</feature>
<feature type="transmembrane region" description="Helical" evidence="5">
    <location>
        <begin position="298"/>
        <end position="321"/>
    </location>
</feature>
<protein>
    <recommendedName>
        <fullName evidence="6">Amino acid transporter transmembrane domain-containing protein</fullName>
    </recommendedName>
</protein>
<sequence>NLQCLMHLLKGNIGTGILAMPVAVKYAGLWTGFVGILVIGTIATHCMHVLVRCSHILCRRKSPADIDDVPFTMASNFSSQPDRVSDETSAVTMGYSEVMETCLKTGPPYFKKFAKGARHFVNGMLLFTQFGFCCVYIVFIATNVKQVLSTLHTHDLDLRIYELIILVALIPYSLLRNLRALAPFSAFANLLTLIGLVIIFQYITRDLHDPSRLPAFTSVSDVPLFFGTAIFAFEGISLVLPLENSVRNPEDFSGWTGVLNLGMVTVSCLYTGIGFFGYLRFGEEAQGSVTLNLPNDNWLYLSVKLMFAIAIFVSYGVQFYVPIKIIWPSIERRLHNQRLKTHGESAFRIVMVLVTAAFALAIPHLDLLIALIGALASSSLAIILPATIEFLTVVAEPERPSMVTVIKDVFLVLVGVIACVTGTYTALREIVEKF</sequence>
<evidence type="ECO:0000256" key="3">
    <source>
        <dbReference type="ARBA" id="ARBA00022989"/>
    </source>
</evidence>
<dbReference type="GO" id="GO:0016020">
    <property type="term" value="C:membrane"/>
    <property type="evidence" value="ECO:0007669"/>
    <property type="project" value="UniProtKB-SubCell"/>
</dbReference>
<dbReference type="EMBL" id="JACVVK020000618">
    <property type="protein sequence ID" value="KAK7462543.1"/>
    <property type="molecule type" value="Genomic_DNA"/>
</dbReference>
<feature type="transmembrane region" description="Helical" evidence="5">
    <location>
        <begin position="159"/>
        <end position="175"/>
    </location>
</feature>
<feature type="non-terminal residue" evidence="7">
    <location>
        <position position="1"/>
    </location>
</feature>
<keyword evidence="4 5" id="KW-0472">Membrane</keyword>
<feature type="transmembrane region" description="Helical" evidence="5">
    <location>
        <begin position="29"/>
        <end position="51"/>
    </location>
</feature>
<dbReference type="Proteomes" id="UP001519460">
    <property type="component" value="Unassembled WGS sequence"/>
</dbReference>
<evidence type="ECO:0000256" key="4">
    <source>
        <dbReference type="ARBA" id="ARBA00023136"/>
    </source>
</evidence>
<dbReference type="InterPro" id="IPR013057">
    <property type="entry name" value="AA_transpt_TM"/>
</dbReference>
<dbReference type="PANTHER" id="PTHR22950:SF349">
    <property type="entry name" value="AMINO ACID TRANSPORTER TRANSMEMBRANE DOMAIN-CONTAINING PROTEIN"/>
    <property type="match status" value="1"/>
</dbReference>
<keyword evidence="2 5" id="KW-0812">Transmembrane</keyword>
<feature type="transmembrane region" description="Helical" evidence="5">
    <location>
        <begin position="368"/>
        <end position="388"/>
    </location>
</feature>
<evidence type="ECO:0000256" key="2">
    <source>
        <dbReference type="ARBA" id="ARBA00022692"/>
    </source>
</evidence>
<keyword evidence="8" id="KW-1185">Reference proteome</keyword>
<dbReference type="AlphaFoldDB" id="A0ABD0J672"/>
<evidence type="ECO:0000259" key="6">
    <source>
        <dbReference type="Pfam" id="PF01490"/>
    </source>
</evidence>
<gene>
    <name evidence="7" type="ORF">BaRGS_00038399</name>
</gene>
<feature type="transmembrane region" description="Helical" evidence="5">
    <location>
        <begin position="224"/>
        <end position="242"/>
    </location>
</feature>
<feature type="transmembrane region" description="Helical" evidence="5">
    <location>
        <begin position="342"/>
        <end position="362"/>
    </location>
</feature>
<feature type="transmembrane region" description="Helical" evidence="5">
    <location>
        <begin position="254"/>
        <end position="278"/>
    </location>
</feature>
<evidence type="ECO:0000313" key="7">
    <source>
        <dbReference type="EMBL" id="KAK7462543.1"/>
    </source>
</evidence>
<name>A0ABD0J672_9CAEN</name>
<feature type="domain" description="Amino acid transporter transmembrane" evidence="6">
    <location>
        <begin position="3"/>
        <end position="426"/>
    </location>
</feature>